<evidence type="ECO:0000256" key="1">
    <source>
        <dbReference type="SAM" id="MobiDB-lite"/>
    </source>
</evidence>
<dbReference type="AlphaFoldDB" id="A0A246JMH2"/>
<accession>A0A246JMH2</accession>
<sequence>MDWIATRRLGLGIACLVLLAGEAGAAAPPPDNKAPSPTQHAAPNPDQSPSRNPSLSPAQNAAQNPAQNPVQSAAPQSGKGGSPTPDQKAGVGPSSTSTEPIGAVQPSPNRSTAARGTVSDFVVKASIVDVAPIPLADGDIFAVSAEVFTSAPTSLRTLHAQLGVLVDGQPASAITLPSATTTSSDAYFVSSPSTNATSPQSGSFGKPATSDYSHVVTLQVRAPKGMAPRSGGTVTISLYSQADGRVIAVKALTTPVVGPVVQGPETPWYLRYLSQGIAGTSILVAMIALWSSRTRVREADRLEDAYKREREEDLLKRTEQELEIQAEMDAARRAMPSTASGERHAIADLAPTLPVLPRDVEDAATEGRLAVVLGSGVSAQAGLPTSHVLCERVLTALRRQRVLPAADAEMLRELLARSGPYLLNEALLTRLPRRQICQLLQQELTVGRADSALHDHLLRLGAQGVFIDLTWDDSAPRAFARAGARVFTLSDAEGLSSALRERQLCVFKPFGMASKPESLCLTLQELRRQLDRNPEYGRLLASFFSTHSALFLGSHLRSIEEFLKALPPLEASSKRQNVAVVAKELDEHLWELGTGASFGIKLASFVPTRDFSALPEVIGKLADAVSARARDRSAGFIQPVLRKVRLHNIGVFEDIEIDINEDWTVFLGMNGGGKSTILKAIALAMFGTDDRTARPAQRLLRKSANAGRVTLDFEKDSITTELIRTPDGVIVKGSPNSPLLLRRMLVLGFPVLRGVTLANPKGPRALAALEPSVNDVEPLLTGVTDSRLDDIKQWLLNIMVAAKDGVARDQKMLETVRKIVSAMLPGEGVALQDYDPQSFEVLVSTPAGPVEFDSLSQGMGSIFNWVGILVRRLYDIYPKSSHPEKEHALVLIDELDAHLHPEWQRRLVTLTKQEFPNAQIVATTHSALLVGALAPAEIRMVERDPESRRVLVRNPEINLTGQRVDEILTSALFAMDTTRNLEAENTINNYFRLYERQAFLSPEELAELAQWQEKFDRLNYGRPPARTVPPLVAPTGDPINDVMNRVLGRSGGRPASSGAADRPAADESRE</sequence>
<dbReference type="Pfam" id="PF13476">
    <property type="entry name" value="AAA_23"/>
    <property type="match status" value="1"/>
</dbReference>
<feature type="chain" id="PRO_5012693097" description="AAA+ ATPase domain-containing protein" evidence="2">
    <location>
        <begin position="26"/>
        <end position="1070"/>
    </location>
</feature>
<dbReference type="InterPro" id="IPR038729">
    <property type="entry name" value="Rad50/SbcC_AAA"/>
</dbReference>
<feature type="region of interest" description="Disordered" evidence="1">
    <location>
        <begin position="1045"/>
        <end position="1070"/>
    </location>
</feature>
<feature type="domain" description="Rad50/SbcC-type AAA" evidence="4">
    <location>
        <begin position="643"/>
        <end position="714"/>
    </location>
</feature>
<evidence type="ECO:0000313" key="6">
    <source>
        <dbReference type="Proteomes" id="UP000197468"/>
    </source>
</evidence>
<evidence type="ECO:0000259" key="4">
    <source>
        <dbReference type="Pfam" id="PF13476"/>
    </source>
</evidence>
<dbReference type="Pfam" id="PF13289">
    <property type="entry name" value="SIR2_2"/>
    <property type="match status" value="1"/>
</dbReference>
<dbReference type="PANTHER" id="PTHR43581:SF4">
    <property type="entry name" value="ATP_GTP PHOSPHATASE"/>
    <property type="match status" value="1"/>
</dbReference>
<dbReference type="InterPro" id="IPR051396">
    <property type="entry name" value="Bact_Antivir_Def_Nuclease"/>
</dbReference>
<dbReference type="GO" id="GO:0005524">
    <property type="term" value="F:ATP binding"/>
    <property type="evidence" value="ECO:0007669"/>
    <property type="project" value="InterPro"/>
</dbReference>
<reference evidence="5 6" key="1">
    <citation type="journal article" date="2008" name="Int. J. Syst. Evol. Microbiol.">
        <title>Description of Roseateles aquatilis sp. nov. and Roseateles terrae sp. nov., in the class Betaproteobacteria, and emended description of the genus Roseateles.</title>
        <authorList>
            <person name="Gomila M."/>
            <person name="Bowien B."/>
            <person name="Falsen E."/>
            <person name="Moore E.R."/>
            <person name="Lalucat J."/>
        </authorList>
    </citation>
    <scope>NUCLEOTIDE SEQUENCE [LARGE SCALE GENOMIC DNA]</scope>
    <source>
        <strain evidence="5 6">CCUG 48205</strain>
    </source>
</reference>
<dbReference type="Pfam" id="PF13304">
    <property type="entry name" value="AAA_21"/>
    <property type="match status" value="1"/>
</dbReference>
<keyword evidence="2" id="KW-0732">Signal</keyword>
<organism evidence="5 6">
    <name type="scientific">Roseateles aquatilis</name>
    <dbReference type="NCBI Taxonomy" id="431061"/>
    <lineage>
        <taxon>Bacteria</taxon>
        <taxon>Pseudomonadati</taxon>
        <taxon>Pseudomonadota</taxon>
        <taxon>Betaproteobacteria</taxon>
        <taxon>Burkholderiales</taxon>
        <taxon>Sphaerotilaceae</taxon>
        <taxon>Roseateles</taxon>
    </lineage>
</organism>
<dbReference type="GO" id="GO:0006302">
    <property type="term" value="P:double-strand break repair"/>
    <property type="evidence" value="ECO:0007669"/>
    <property type="project" value="InterPro"/>
</dbReference>
<gene>
    <name evidence="5" type="ORF">CDN99_05230</name>
</gene>
<evidence type="ECO:0008006" key="7">
    <source>
        <dbReference type="Google" id="ProtNLM"/>
    </source>
</evidence>
<proteinExistence type="predicted"/>
<dbReference type="OrthoDB" id="5468457at2"/>
<keyword evidence="6" id="KW-1185">Reference proteome</keyword>
<evidence type="ECO:0000256" key="2">
    <source>
        <dbReference type="SAM" id="SignalP"/>
    </source>
</evidence>
<dbReference type="InterPro" id="IPR027417">
    <property type="entry name" value="P-loop_NTPase"/>
</dbReference>
<dbReference type="Proteomes" id="UP000197468">
    <property type="component" value="Unassembled WGS sequence"/>
</dbReference>
<comment type="caution">
    <text evidence="5">The sequence shown here is derived from an EMBL/GenBank/DDBJ whole genome shotgun (WGS) entry which is preliminary data.</text>
</comment>
<dbReference type="GO" id="GO:0016887">
    <property type="term" value="F:ATP hydrolysis activity"/>
    <property type="evidence" value="ECO:0007669"/>
    <property type="project" value="InterPro"/>
</dbReference>
<dbReference type="RefSeq" id="WP_088383157.1">
    <property type="nucleotide sequence ID" value="NZ_NIOF01000001.1"/>
</dbReference>
<feature type="compositionally biased region" description="Polar residues" evidence="1">
    <location>
        <begin position="35"/>
        <end position="55"/>
    </location>
</feature>
<dbReference type="Gene3D" id="3.40.50.300">
    <property type="entry name" value="P-loop containing nucleotide triphosphate hydrolases"/>
    <property type="match status" value="2"/>
</dbReference>
<dbReference type="EMBL" id="NIOF01000001">
    <property type="protein sequence ID" value="OWQ93838.1"/>
    <property type="molecule type" value="Genomic_DNA"/>
</dbReference>
<feature type="domain" description="ATPase AAA-type core" evidence="3">
    <location>
        <begin position="816"/>
        <end position="930"/>
    </location>
</feature>
<feature type="compositionally biased region" description="Low complexity" evidence="1">
    <location>
        <begin position="1052"/>
        <end position="1062"/>
    </location>
</feature>
<feature type="compositionally biased region" description="Low complexity" evidence="1">
    <location>
        <begin position="56"/>
        <end position="77"/>
    </location>
</feature>
<dbReference type="InterPro" id="IPR003959">
    <property type="entry name" value="ATPase_AAA_core"/>
</dbReference>
<dbReference type="PANTHER" id="PTHR43581">
    <property type="entry name" value="ATP/GTP PHOSPHATASE"/>
    <property type="match status" value="1"/>
</dbReference>
<name>A0A246JMH2_9BURK</name>
<feature type="signal peptide" evidence="2">
    <location>
        <begin position="1"/>
        <end position="25"/>
    </location>
</feature>
<protein>
    <recommendedName>
        <fullName evidence="7">AAA+ ATPase domain-containing protein</fullName>
    </recommendedName>
</protein>
<dbReference type="SUPFAM" id="SSF52540">
    <property type="entry name" value="P-loop containing nucleoside triphosphate hydrolases"/>
    <property type="match status" value="1"/>
</dbReference>
<evidence type="ECO:0000259" key="3">
    <source>
        <dbReference type="Pfam" id="PF13304"/>
    </source>
</evidence>
<feature type="region of interest" description="Disordered" evidence="1">
    <location>
        <begin position="24"/>
        <end position="114"/>
    </location>
</feature>
<evidence type="ECO:0000313" key="5">
    <source>
        <dbReference type="EMBL" id="OWQ93838.1"/>
    </source>
</evidence>